<protein>
    <submittedName>
        <fullName evidence="1">Aldose 1-epimerase</fullName>
    </submittedName>
</protein>
<dbReference type="GO" id="GO:0033499">
    <property type="term" value="P:galactose catabolic process via UDP-galactose, Leloir pathway"/>
    <property type="evidence" value="ECO:0007669"/>
    <property type="project" value="TreeGrafter"/>
</dbReference>
<dbReference type="AlphaFoldDB" id="A0A512PIS8"/>
<gene>
    <name evidence="1" type="ORF">CSO01_37570</name>
</gene>
<dbReference type="InterPro" id="IPR011013">
    <property type="entry name" value="Gal_mutarotase_sf_dom"/>
</dbReference>
<proteinExistence type="predicted"/>
<evidence type="ECO:0000313" key="1">
    <source>
        <dbReference type="EMBL" id="GEP71042.1"/>
    </source>
</evidence>
<dbReference type="InterPro" id="IPR008183">
    <property type="entry name" value="Aldose_1/G6P_1-epimerase"/>
</dbReference>
<dbReference type="EMBL" id="BKAL01000021">
    <property type="protein sequence ID" value="GEP71042.1"/>
    <property type="molecule type" value="Genomic_DNA"/>
</dbReference>
<dbReference type="PANTHER" id="PTHR10091">
    <property type="entry name" value="ALDOSE-1-EPIMERASE"/>
    <property type="match status" value="1"/>
</dbReference>
<accession>A0A512PIS8</accession>
<dbReference type="SUPFAM" id="SSF74650">
    <property type="entry name" value="Galactose mutarotase-like"/>
    <property type="match status" value="1"/>
</dbReference>
<organism evidence="1 2">
    <name type="scientific">Cellulomonas soli</name>
    <dbReference type="NCBI Taxonomy" id="931535"/>
    <lineage>
        <taxon>Bacteria</taxon>
        <taxon>Bacillati</taxon>
        <taxon>Actinomycetota</taxon>
        <taxon>Actinomycetes</taxon>
        <taxon>Micrococcales</taxon>
        <taxon>Cellulomonadaceae</taxon>
        <taxon>Cellulomonas</taxon>
    </lineage>
</organism>
<dbReference type="InterPro" id="IPR037480">
    <property type="entry name" value="YihR-like"/>
</dbReference>
<dbReference type="GO" id="GO:0004034">
    <property type="term" value="F:aldose 1-epimerase activity"/>
    <property type="evidence" value="ECO:0007669"/>
    <property type="project" value="TreeGrafter"/>
</dbReference>
<dbReference type="Proteomes" id="UP000321798">
    <property type="component" value="Unassembled WGS sequence"/>
</dbReference>
<dbReference type="GO" id="GO:0006006">
    <property type="term" value="P:glucose metabolic process"/>
    <property type="evidence" value="ECO:0007669"/>
    <property type="project" value="TreeGrafter"/>
</dbReference>
<sequence length="324" mass="35082">MGSQIRPRRPGTHGQYRVSVNTPFPTGTQHTLVHGTHRAVVAEVGASIRTYSVDGRDVVLPFEETALAPAFSGAVLAPWPNRLRDGLYRYEGTTYEVPLTEHDRQTALHGLVAYARFTPPTDAPPTASTVTLEHDLVPTPGYPWALRVRVTYTLSDAGLRVHVAATNLSQATAPYGVGFHPWLSPGAASVDECTLRVDALRHVTVDERLLPTGTEPVAGPFDLRAPTLLQGIALDDAWVDVTRDEDGLSWIQLAAPDGRTAALWSDASMDTWQVCTGDGIPRIERRGVAAEPMSCIADAFRTGDRLVDLAPATTHEVTWGLTLL</sequence>
<keyword evidence="2" id="KW-1185">Reference proteome</keyword>
<dbReference type="PANTHER" id="PTHR10091:SF0">
    <property type="entry name" value="GALACTOSE MUTAROTASE"/>
    <property type="match status" value="1"/>
</dbReference>
<reference evidence="1 2" key="1">
    <citation type="submission" date="2019-07" db="EMBL/GenBank/DDBJ databases">
        <title>Whole genome shotgun sequence of Cellulomonas soli NBRC 109434.</title>
        <authorList>
            <person name="Hosoyama A."/>
            <person name="Uohara A."/>
            <person name="Ohji S."/>
            <person name="Ichikawa N."/>
        </authorList>
    </citation>
    <scope>NUCLEOTIDE SEQUENCE [LARGE SCALE GENOMIC DNA]</scope>
    <source>
        <strain evidence="1 2">NBRC 109434</strain>
    </source>
</reference>
<evidence type="ECO:0000313" key="2">
    <source>
        <dbReference type="Proteomes" id="UP000321798"/>
    </source>
</evidence>
<dbReference type="GO" id="GO:0030246">
    <property type="term" value="F:carbohydrate binding"/>
    <property type="evidence" value="ECO:0007669"/>
    <property type="project" value="InterPro"/>
</dbReference>
<comment type="caution">
    <text evidence="1">The sequence shown here is derived from an EMBL/GenBank/DDBJ whole genome shotgun (WGS) entry which is preliminary data.</text>
</comment>
<dbReference type="InterPro" id="IPR014718">
    <property type="entry name" value="GH-type_carb-bd"/>
</dbReference>
<dbReference type="Gene3D" id="2.70.98.10">
    <property type="match status" value="1"/>
</dbReference>
<name>A0A512PIS8_9CELL</name>
<dbReference type="OrthoDB" id="4739604at2"/>
<dbReference type="CDD" id="cd09022">
    <property type="entry name" value="Aldose_epim_Ec_YihR"/>
    <property type="match status" value="1"/>
</dbReference>
<dbReference type="Pfam" id="PF01263">
    <property type="entry name" value="Aldose_epim"/>
    <property type="match status" value="1"/>
</dbReference>